<evidence type="ECO:0000313" key="3">
    <source>
        <dbReference type="Proteomes" id="UP000246702"/>
    </source>
</evidence>
<proteinExistence type="predicted"/>
<feature type="compositionally biased region" description="Low complexity" evidence="1">
    <location>
        <begin position="269"/>
        <end position="282"/>
    </location>
</feature>
<dbReference type="GeneID" id="37117768"/>
<keyword evidence="3" id="KW-1185">Reference proteome</keyword>
<evidence type="ECO:0000313" key="2">
    <source>
        <dbReference type="EMBL" id="PWY90408.1"/>
    </source>
</evidence>
<dbReference type="EMBL" id="MSFK01000010">
    <property type="protein sequence ID" value="PWY90408.1"/>
    <property type="molecule type" value="Genomic_DNA"/>
</dbReference>
<feature type="region of interest" description="Disordered" evidence="1">
    <location>
        <begin position="124"/>
        <end position="148"/>
    </location>
</feature>
<organism evidence="2 3">
    <name type="scientific">Aspergillus sclerotioniger CBS 115572</name>
    <dbReference type="NCBI Taxonomy" id="1450535"/>
    <lineage>
        <taxon>Eukaryota</taxon>
        <taxon>Fungi</taxon>
        <taxon>Dikarya</taxon>
        <taxon>Ascomycota</taxon>
        <taxon>Pezizomycotina</taxon>
        <taxon>Eurotiomycetes</taxon>
        <taxon>Eurotiomycetidae</taxon>
        <taxon>Eurotiales</taxon>
        <taxon>Aspergillaceae</taxon>
        <taxon>Aspergillus</taxon>
        <taxon>Aspergillus subgen. Circumdati</taxon>
    </lineage>
</organism>
<feature type="compositionally biased region" description="Basic and acidic residues" evidence="1">
    <location>
        <begin position="124"/>
        <end position="134"/>
    </location>
</feature>
<sequence length="403" mass="44485">MPCYQIYLERWGERLIDYFRGDTSQGGSAEKDTIEPDVQVNIILRKSSLRLPYGALIMSHSERGPMLVLICSDDHGKTPGYERRLLNEESVEAVRCAIAKAKKEQDARPLQRLKNKEPVRRAIFKDQEGKETDARPPQIKTQEKREKPDAKYPVYGAVLRGTNVEFYIEKLDGILMETINQARVEGVDIHEGPIILGLECSLMALYDVHDKTIVDQNRSEVKAFLDDMKVKWGLQPNTGTPIDIQPVHPGDVPKLVIQEDSRASEMRARGSSSRGDSSGTDSLQWTHSPSPHELGLTPSQNPDTPSADDSYGMISDDSGANLGSSPKVVGHDSSSDDNKDVASMDSDSGSPMGASRGIGDHGSYEDISSGPELLPDENPMVHGYRTRKGKDLECSPSIYSDDM</sequence>
<gene>
    <name evidence="2" type="ORF">BO94DRAFT_584419</name>
</gene>
<dbReference type="OrthoDB" id="10506789at2759"/>
<comment type="caution">
    <text evidence="2">The sequence shown here is derived from an EMBL/GenBank/DDBJ whole genome shotgun (WGS) entry which is preliminary data.</text>
</comment>
<dbReference type="Proteomes" id="UP000246702">
    <property type="component" value="Unassembled WGS sequence"/>
</dbReference>
<protein>
    <submittedName>
        <fullName evidence="2">Uncharacterized protein</fullName>
    </submittedName>
</protein>
<accession>A0A317X0A7</accession>
<feature type="compositionally biased region" description="Basic and acidic residues" evidence="1">
    <location>
        <begin position="329"/>
        <end position="342"/>
    </location>
</feature>
<evidence type="ECO:0000256" key="1">
    <source>
        <dbReference type="SAM" id="MobiDB-lite"/>
    </source>
</evidence>
<dbReference type="RefSeq" id="XP_025468786.1">
    <property type="nucleotide sequence ID" value="XM_025615625.1"/>
</dbReference>
<reference evidence="2 3" key="1">
    <citation type="submission" date="2016-12" db="EMBL/GenBank/DDBJ databases">
        <title>The genomes of Aspergillus section Nigri reveals drivers in fungal speciation.</title>
        <authorList>
            <consortium name="DOE Joint Genome Institute"/>
            <person name="Vesth T.C."/>
            <person name="Nybo J."/>
            <person name="Theobald S."/>
            <person name="Brandl J."/>
            <person name="Frisvad J.C."/>
            <person name="Nielsen K.F."/>
            <person name="Lyhne E.K."/>
            <person name="Kogle M.E."/>
            <person name="Kuo A."/>
            <person name="Riley R."/>
            <person name="Clum A."/>
            <person name="Nolan M."/>
            <person name="Lipzen A."/>
            <person name="Salamov A."/>
            <person name="Henrissat B."/>
            <person name="Wiebenga A."/>
            <person name="De Vries R.P."/>
            <person name="Grigoriev I.V."/>
            <person name="Mortensen U.H."/>
            <person name="Andersen M.R."/>
            <person name="Baker S.E."/>
        </authorList>
    </citation>
    <scope>NUCLEOTIDE SEQUENCE [LARGE SCALE GENOMIC DNA]</scope>
    <source>
        <strain evidence="2 3">CBS 115572</strain>
    </source>
</reference>
<dbReference type="AlphaFoldDB" id="A0A317X0A7"/>
<name>A0A317X0A7_9EURO</name>
<feature type="region of interest" description="Disordered" evidence="1">
    <location>
        <begin position="261"/>
        <end position="403"/>
    </location>
</feature>